<reference evidence="3 4" key="1">
    <citation type="journal article" date="2015" name="Nat. Commun.">
        <title>Outbred genome sequencing and CRISPR/Cas9 gene editing in butterflies.</title>
        <authorList>
            <person name="Li X."/>
            <person name="Fan D."/>
            <person name="Zhang W."/>
            <person name="Liu G."/>
            <person name="Zhang L."/>
            <person name="Zhao L."/>
            <person name="Fang X."/>
            <person name="Chen L."/>
            <person name="Dong Y."/>
            <person name="Chen Y."/>
            <person name="Ding Y."/>
            <person name="Zhao R."/>
            <person name="Feng M."/>
            <person name="Zhu Y."/>
            <person name="Feng Y."/>
            <person name="Jiang X."/>
            <person name="Zhu D."/>
            <person name="Xiang H."/>
            <person name="Feng X."/>
            <person name="Li S."/>
            <person name="Wang J."/>
            <person name="Zhang G."/>
            <person name="Kronforst M.R."/>
            <person name="Wang W."/>
        </authorList>
    </citation>
    <scope>NUCLEOTIDE SEQUENCE [LARGE SCALE GENOMIC DNA]</scope>
    <source>
        <strain evidence="3">Ya'a_city_454_Px</strain>
        <tissue evidence="3">Whole body</tissue>
    </source>
</reference>
<feature type="compositionally biased region" description="Acidic residues" evidence="1">
    <location>
        <begin position="191"/>
        <end position="222"/>
    </location>
</feature>
<accession>A0A194Q6F3</accession>
<evidence type="ECO:0000256" key="1">
    <source>
        <dbReference type="SAM" id="MobiDB-lite"/>
    </source>
</evidence>
<feature type="compositionally biased region" description="Basic and acidic residues" evidence="1">
    <location>
        <begin position="143"/>
        <end position="155"/>
    </location>
</feature>
<dbReference type="Proteomes" id="UP000053268">
    <property type="component" value="Unassembled WGS sequence"/>
</dbReference>
<evidence type="ECO:0000313" key="3">
    <source>
        <dbReference type="EMBL" id="KPI98985.1"/>
    </source>
</evidence>
<feature type="compositionally biased region" description="Polar residues" evidence="1">
    <location>
        <begin position="130"/>
        <end position="142"/>
    </location>
</feature>
<feature type="chain" id="PRO_5008264101" description="Replicase polyprotein 1a" evidence="2">
    <location>
        <begin position="18"/>
        <end position="306"/>
    </location>
</feature>
<name>A0A194Q6F3_PAPXU</name>
<organism evidence="3 4">
    <name type="scientific">Papilio xuthus</name>
    <name type="common">Asian swallowtail butterfly</name>
    <dbReference type="NCBI Taxonomy" id="66420"/>
    <lineage>
        <taxon>Eukaryota</taxon>
        <taxon>Metazoa</taxon>
        <taxon>Ecdysozoa</taxon>
        <taxon>Arthropoda</taxon>
        <taxon>Hexapoda</taxon>
        <taxon>Insecta</taxon>
        <taxon>Pterygota</taxon>
        <taxon>Neoptera</taxon>
        <taxon>Endopterygota</taxon>
        <taxon>Lepidoptera</taxon>
        <taxon>Glossata</taxon>
        <taxon>Ditrysia</taxon>
        <taxon>Papilionoidea</taxon>
        <taxon>Papilionidae</taxon>
        <taxon>Papilioninae</taxon>
        <taxon>Papilio</taxon>
    </lineage>
</organism>
<feature type="region of interest" description="Disordered" evidence="1">
    <location>
        <begin position="130"/>
        <end position="245"/>
    </location>
</feature>
<feature type="compositionally biased region" description="Polar residues" evidence="1">
    <location>
        <begin position="227"/>
        <end position="245"/>
    </location>
</feature>
<evidence type="ECO:0000256" key="2">
    <source>
        <dbReference type="SAM" id="SignalP"/>
    </source>
</evidence>
<feature type="region of interest" description="Disordered" evidence="1">
    <location>
        <begin position="284"/>
        <end position="306"/>
    </location>
</feature>
<protein>
    <recommendedName>
        <fullName evidence="5">Replicase polyprotein 1a</fullName>
    </recommendedName>
</protein>
<dbReference type="AlphaFoldDB" id="A0A194Q6F3"/>
<evidence type="ECO:0008006" key="5">
    <source>
        <dbReference type="Google" id="ProtNLM"/>
    </source>
</evidence>
<feature type="compositionally biased region" description="Acidic residues" evidence="1">
    <location>
        <begin position="172"/>
        <end position="184"/>
    </location>
</feature>
<proteinExistence type="predicted"/>
<dbReference type="EMBL" id="KQ459582">
    <property type="protein sequence ID" value="KPI98985.1"/>
    <property type="molecule type" value="Genomic_DNA"/>
</dbReference>
<evidence type="ECO:0000313" key="4">
    <source>
        <dbReference type="Proteomes" id="UP000053268"/>
    </source>
</evidence>
<feature type="signal peptide" evidence="2">
    <location>
        <begin position="1"/>
        <end position="17"/>
    </location>
</feature>
<keyword evidence="2" id="KW-0732">Signal</keyword>
<gene>
    <name evidence="3" type="ORF">RR46_10303</name>
</gene>
<keyword evidence="4" id="KW-1185">Reference proteome</keyword>
<sequence>MLVAIIFQLIVATIASSYHKYPLVFLLDVGNEELTNTNTEQIRISIPGGSLAVRYPAISDGDLITHLRVSSIDFGSDLKASILDGGPGYKYVVLVFLGNPGVKCDAVITLQTLKQISSDPSIANWKVNSKSDSEINSEVMNNENKDLIKNKKNPDLTEESSNINDYAKYNDESDESEEIKDELDDVKGQIQDEDSNEDEINDIDDEIKESSNDSDESEDDDDHSERLSSYQSKYDNEVENTINAKSLDQDDKMYIQDSIYDAQGYNPDEDSIELDQIFNDEEVHNDADKFKDSNNNFDSEYGSAVA</sequence>